<comment type="caution">
    <text evidence="2">The sequence shown here is derived from an EMBL/GenBank/DDBJ whole genome shotgun (WGS) entry which is preliminary data.</text>
</comment>
<feature type="region of interest" description="Disordered" evidence="1">
    <location>
        <begin position="1"/>
        <end position="52"/>
    </location>
</feature>
<proteinExistence type="predicted"/>
<evidence type="ECO:0000313" key="3">
    <source>
        <dbReference type="Proteomes" id="UP001454036"/>
    </source>
</evidence>
<dbReference type="Proteomes" id="UP001454036">
    <property type="component" value="Unassembled WGS sequence"/>
</dbReference>
<name>A0AAV3QD88_LITER</name>
<feature type="compositionally biased region" description="Basic and acidic residues" evidence="1">
    <location>
        <begin position="1"/>
        <end position="15"/>
    </location>
</feature>
<organism evidence="2 3">
    <name type="scientific">Lithospermum erythrorhizon</name>
    <name type="common">Purple gromwell</name>
    <name type="synonym">Lithospermum officinale var. erythrorhizon</name>
    <dbReference type="NCBI Taxonomy" id="34254"/>
    <lineage>
        <taxon>Eukaryota</taxon>
        <taxon>Viridiplantae</taxon>
        <taxon>Streptophyta</taxon>
        <taxon>Embryophyta</taxon>
        <taxon>Tracheophyta</taxon>
        <taxon>Spermatophyta</taxon>
        <taxon>Magnoliopsida</taxon>
        <taxon>eudicotyledons</taxon>
        <taxon>Gunneridae</taxon>
        <taxon>Pentapetalae</taxon>
        <taxon>asterids</taxon>
        <taxon>lamiids</taxon>
        <taxon>Boraginales</taxon>
        <taxon>Boraginaceae</taxon>
        <taxon>Boraginoideae</taxon>
        <taxon>Lithospermeae</taxon>
        <taxon>Lithospermum</taxon>
    </lineage>
</organism>
<keyword evidence="3" id="KW-1185">Reference proteome</keyword>
<reference evidence="2 3" key="1">
    <citation type="submission" date="2024-01" db="EMBL/GenBank/DDBJ databases">
        <title>The complete chloroplast genome sequence of Lithospermum erythrorhizon: insights into the phylogenetic relationship among Boraginaceae species and the maternal lineages of purple gromwells.</title>
        <authorList>
            <person name="Okada T."/>
            <person name="Watanabe K."/>
        </authorList>
    </citation>
    <scope>NUCLEOTIDE SEQUENCE [LARGE SCALE GENOMIC DNA]</scope>
</reference>
<evidence type="ECO:0000256" key="1">
    <source>
        <dbReference type="SAM" id="MobiDB-lite"/>
    </source>
</evidence>
<evidence type="ECO:0000313" key="2">
    <source>
        <dbReference type="EMBL" id="GAA0162055.1"/>
    </source>
</evidence>
<dbReference type="EMBL" id="BAABME010004350">
    <property type="protein sequence ID" value="GAA0162055.1"/>
    <property type="molecule type" value="Genomic_DNA"/>
</dbReference>
<protein>
    <submittedName>
        <fullName evidence="2">Uncharacterized protein</fullName>
    </submittedName>
</protein>
<gene>
    <name evidence="2" type="ORF">LIER_18238</name>
</gene>
<dbReference type="AlphaFoldDB" id="A0AAV3QD88"/>
<sequence>MQSPKGRPDSVEASKKTSLATPRTARKLIKTQGSDKELGTSPTSKTVKDRSAKILERRSPQTPAIEVTFLDIVKVVE</sequence>
<accession>A0AAV3QD88</accession>